<gene>
    <name evidence="1" type="ORF">RM779_18195</name>
</gene>
<evidence type="ECO:0000313" key="1">
    <source>
        <dbReference type="EMBL" id="MDT0444517.1"/>
    </source>
</evidence>
<reference evidence="2" key="1">
    <citation type="submission" date="2023-07" db="EMBL/GenBank/DDBJ databases">
        <title>30 novel species of actinomycetes from the DSMZ collection.</title>
        <authorList>
            <person name="Nouioui I."/>
        </authorList>
    </citation>
    <scope>NUCLEOTIDE SEQUENCE [LARGE SCALE GENOMIC DNA]</scope>
    <source>
        <strain evidence="2">DSM 41886</strain>
    </source>
</reference>
<dbReference type="InterPro" id="IPR012349">
    <property type="entry name" value="Split_barrel_FMN-bd"/>
</dbReference>
<organism evidence="1 2">
    <name type="scientific">Streptomyces johnsoniae</name>
    <dbReference type="NCBI Taxonomy" id="3075532"/>
    <lineage>
        <taxon>Bacteria</taxon>
        <taxon>Bacillati</taxon>
        <taxon>Actinomycetota</taxon>
        <taxon>Actinomycetes</taxon>
        <taxon>Kitasatosporales</taxon>
        <taxon>Streptomycetaceae</taxon>
        <taxon>Streptomyces</taxon>
    </lineage>
</organism>
<protein>
    <submittedName>
        <fullName evidence="1">Pyridoxamine 5'-phosphate oxidase family protein</fullName>
    </submittedName>
</protein>
<comment type="caution">
    <text evidence="1">The sequence shown here is derived from an EMBL/GenBank/DDBJ whole genome shotgun (WGS) entry which is preliminary data.</text>
</comment>
<dbReference type="EMBL" id="JAVREV010000009">
    <property type="protein sequence ID" value="MDT0444517.1"/>
    <property type="molecule type" value="Genomic_DNA"/>
</dbReference>
<sequence>MRVKAVDGRVTFPQDAPFDVEGMLAQPLTARVATPGPVVRPVWYLWEASAFWVFIGPWSRLLHQLPGEPAFDLVVDVCDVHDGTVRQIRAHGRGFVEPFDVSRARRKLVRYLGPDESRWDPRFSLAGDTEARGLRLARLAPEVMSLHDMSFRPSVRGTAPGGGPQR</sequence>
<proteinExistence type="predicted"/>
<dbReference type="RefSeq" id="WP_311618769.1">
    <property type="nucleotide sequence ID" value="NZ_JAVREV010000009.1"/>
</dbReference>
<dbReference type="Gene3D" id="2.30.110.10">
    <property type="entry name" value="Electron Transport, Fmn-binding Protein, Chain A"/>
    <property type="match status" value="1"/>
</dbReference>
<dbReference type="SUPFAM" id="SSF50475">
    <property type="entry name" value="FMN-binding split barrel"/>
    <property type="match status" value="1"/>
</dbReference>
<dbReference type="Proteomes" id="UP001183615">
    <property type="component" value="Unassembled WGS sequence"/>
</dbReference>
<name>A0ABU2S6H6_9ACTN</name>
<accession>A0ABU2S6H6</accession>
<keyword evidence="2" id="KW-1185">Reference proteome</keyword>
<evidence type="ECO:0000313" key="2">
    <source>
        <dbReference type="Proteomes" id="UP001183615"/>
    </source>
</evidence>